<protein>
    <recommendedName>
        <fullName evidence="3">Cytoplasmic protein</fullName>
    </recommendedName>
</protein>
<sequence>MENVEKAHGHSANHRREIEKSEICGCFYCLSIFTPKEIVDWCDVYADEVGGLKYGHTAICPKCSIDSVLGSDSGYQITRDFLSQMNSRWF</sequence>
<dbReference type="Proteomes" id="UP000182692">
    <property type="component" value="Unassembled WGS sequence"/>
</dbReference>
<dbReference type="RefSeq" id="WP_074928988.1">
    <property type="nucleotide sequence ID" value="NZ_FOWR01000086.1"/>
</dbReference>
<name>A0A1I5Y1D4_9GAMM</name>
<evidence type="ECO:0000313" key="1">
    <source>
        <dbReference type="EMBL" id="SFQ37995.1"/>
    </source>
</evidence>
<organism evidence="1 2">
    <name type="scientific">Enterovibrio norvegicus DSM 15893</name>
    <dbReference type="NCBI Taxonomy" id="1121869"/>
    <lineage>
        <taxon>Bacteria</taxon>
        <taxon>Pseudomonadati</taxon>
        <taxon>Pseudomonadota</taxon>
        <taxon>Gammaproteobacteria</taxon>
        <taxon>Vibrionales</taxon>
        <taxon>Vibrionaceae</taxon>
        <taxon>Enterovibrio</taxon>
    </lineage>
</organism>
<proteinExistence type="predicted"/>
<dbReference type="STRING" id="1121869.SAMN03084138_04912"/>
<dbReference type="EMBL" id="FOWR01000086">
    <property type="protein sequence ID" value="SFQ37995.1"/>
    <property type="molecule type" value="Genomic_DNA"/>
</dbReference>
<gene>
    <name evidence="1" type="ORF">SAMN03084138_04912</name>
</gene>
<evidence type="ECO:0000313" key="2">
    <source>
        <dbReference type="Proteomes" id="UP000182692"/>
    </source>
</evidence>
<accession>A0A1I5Y1D4</accession>
<dbReference type="AlphaFoldDB" id="A0A1I5Y1D4"/>
<reference evidence="1 2" key="1">
    <citation type="submission" date="2016-10" db="EMBL/GenBank/DDBJ databases">
        <authorList>
            <person name="de Groot N.N."/>
        </authorList>
    </citation>
    <scope>NUCLEOTIDE SEQUENCE [LARGE SCALE GENOMIC DNA]</scope>
    <source>
        <strain evidence="1 2">DSM 15893</strain>
    </source>
</reference>
<dbReference type="OrthoDB" id="9800296at2"/>
<dbReference type="GeneID" id="35870023"/>
<evidence type="ECO:0008006" key="3">
    <source>
        <dbReference type="Google" id="ProtNLM"/>
    </source>
</evidence>